<dbReference type="Pfam" id="PF07702">
    <property type="entry name" value="UTRA"/>
    <property type="match status" value="1"/>
</dbReference>
<dbReference type="Gene3D" id="3.40.1410.10">
    <property type="entry name" value="Chorismate lyase-like"/>
    <property type="match status" value="1"/>
</dbReference>
<protein>
    <submittedName>
        <fullName evidence="2">UTRA domain-containing protein</fullName>
    </submittedName>
</protein>
<name>A0ABY4DI11_9SPIR</name>
<dbReference type="Proteomes" id="UP000829708">
    <property type="component" value="Chromosome"/>
</dbReference>
<gene>
    <name evidence="2" type="ORF">MUG09_01855</name>
</gene>
<proteinExistence type="predicted"/>
<keyword evidence="3" id="KW-1185">Reference proteome</keyword>
<feature type="domain" description="UbiC transcription regulator-associated" evidence="1">
    <location>
        <begin position="2"/>
        <end position="46"/>
    </location>
</feature>
<evidence type="ECO:0000259" key="1">
    <source>
        <dbReference type="Pfam" id="PF07702"/>
    </source>
</evidence>
<dbReference type="InterPro" id="IPR028978">
    <property type="entry name" value="Chorismate_lyase_/UTRA_dom_sf"/>
</dbReference>
<dbReference type="EMBL" id="CP094929">
    <property type="protein sequence ID" value="UOM51516.1"/>
    <property type="molecule type" value="Genomic_DNA"/>
</dbReference>
<dbReference type="InterPro" id="IPR011663">
    <property type="entry name" value="UTRA"/>
</dbReference>
<accession>A0ABY4DI11</accession>
<sequence length="55" mass="6334">MSDARLQEKLSLSKPQALLVLQQTHFSQRGIPVLYSDGYYLSDKFEFSIVRNVSE</sequence>
<organism evidence="2 3">
    <name type="scientific">Sphaerochaeta associata</name>
    <dbReference type="NCBI Taxonomy" id="1129264"/>
    <lineage>
        <taxon>Bacteria</taxon>
        <taxon>Pseudomonadati</taxon>
        <taxon>Spirochaetota</taxon>
        <taxon>Spirochaetia</taxon>
        <taxon>Spirochaetales</taxon>
        <taxon>Sphaerochaetaceae</taxon>
        <taxon>Sphaerochaeta</taxon>
    </lineage>
</organism>
<evidence type="ECO:0000313" key="2">
    <source>
        <dbReference type="EMBL" id="UOM51516.1"/>
    </source>
</evidence>
<dbReference type="SUPFAM" id="SSF64288">
    <property type="entry name" value="Chorismate lyase-like"/>
    <property type="match status" value="1"/>
</dbReference>
<evidence type="ECO:0000313" key="3">
    <source>
        <dbReference type="Proteomes" id="UP000829708"/>
    </source>
</evidence>
<reference evidence="3" key="1">
    <citation type="journal article" date="2024" name="J Bioinform Genom">
        <title>Complete genome sequence of the type strain bacterium Sphaerochaeta associata GLS2t (VKM B-2742)t.</title>
        <authorList>
            <person name="Troshina O.Y."/>
            <person name="Tepeeva A.N."/>
            <person name="Arzamasceva V.O."/>
            <person name="Whitman W.B."/>
            <person name="Varghese N."/>
            <person name="Shapiro N."/>
            <person name="Woyke T."/>
            <person name="Kripides N.C."/>
            <person name="Vasilenko O.V."/>
        </authorList>
    </citation>
    <scope>NUCLEOTIDE SEQUENCE [LARGE SCALE GENOMIC DNA]</scope>
    <source>
        <strain evidence="3">GLS2T</strain>
    </source>
</reference>